<dbReference type="Pfam" id="PF01070">
    <property type="entry name" value="FMN_dh"/>
    <property type="match status" value="2"/>
</dbReference>
<feature type="chain" id="PRO_5013153382" description="FMN hydroxy acid dehydrogenase domain-containing protein" evidence="6">
    <location>
        <begin position="16"/>
        <end position="388"/>
    </location>
</feature>
<evidence type="ECO:0000256" key="4">
    <source>
        <dbReference type="PIRSR" id="PIRSR000138-1"/>
    </source>
</evidence>
<gene>
    <name evidence="8" type="ORF">AC578_1062</name>
</gene>
<feature type="binding site" evidence="5">
    <location>
        <position position="271"/>
    </location>
    <ligand>
        <name>FMN</name>
        <dbReference type="ChEBI" id="CHEBI:58210"/>
    </ligand>
</feature>
<dbReference type="InterPro" id="IPR008259">
    <property type="entry name" value="FMN_hydac_DH_AS"/>
</dbReference>
<dbReference type="SUPFAM" id="SSF51395">
    <property type="entry name" value="FMN-linked oxidoreductases"/>
    <property type="match status" value="1"/>
</dbReference>
<accession>A0A139HTK9</accession>
<feature type="binding site" evidence="5">
    <location>
        <begin position="330"/>
        <end position="331"/>
    </location>
    <ligand>
        <name>FMN</name>
        <dbReference type="ChEBI" id="CHEBI:58210"/>
    </ligand>
</feature>
<proteinExistence type="inferred from homology"/>
<dbReference type="AlphaFoldDB" id="A0A139HTK9"/>
<comment type="cofactor">
    <cofactor evidence="1">
        <name>FMN</name>
        <dbReference type="ChEBI" id="CHEBI:58210"/>
    </cofactor>
</comment>
<feature type="signal peptide" evidence="6">
    <location>
        <begin position="1"/>
        <end position="15"/>
    </location>
</feature>
<evidence type="ECO:0000256" key="3">
    <source>
        <dbReference type="ARBA" id="ARBA00024042"/>
    </source>
</evidence>
<dbReference type="InterPro" id="IPR013785">
    <property type="entry name" value="Aldolase_TIM"/>
</dbReference>
<dbReference type="PROSITE" id="PS00557">
    <property type="entry name" value="FMN_HYDROXY_ACID_DH_1"/>
    <property type="match status" value="1"/>
</dbReference>
<dbReference type="EMBL" id="LFZN01000010">
    <property type="protein sequence ID" value="KXT05759.1"/>
    <property type="molecule type" value="Genomic_DNA"/>
</dbReference>
<feature type="binding site" evidence="5">
    <location>
        <position position="273"/>
    </location>
    <ligand>
        <name>glyoxylate</name>
        <dbReference type="ChEBI" id="CHEBI:36655"/>
    </ligand>
</feature>
<dbReference type="OrthoDB" id="1925334at2759"/>
<evidence type="ECO:0000313" key="8">
    <source>
        <dbReference type="EMBL" id="KXT05759.1"/>
    </source>
</evidence>
<dbReference type="PANTHER" id="PTHR10578">
    <property type="entry name" value="S -2-HYDROXY-ACID OXIDASE-RELATED"/>
    <property type="match status" value="1"/>
</dbReference>
<dbReference type="InterPro" id="IPR000262">
    <property type="entry name" value="FMN-dep_DH"/>
</dbReference>
<dbReference type="STRING" id="321146.A0A139HTK9"/>
<organism evidence="8 9">
    <name type="scientific">Pseudocercospora eumusae</name>
    <dbReference type="NCBI Taxonomy" id="321146"/>
    <lineage>
        <taxon>Eukaryota</taxon>
        <taxon>Fungi</taxon>
        <taxon>Dikarya</taxon>
        <taxon>Ascomycota</taxon>
        <taxon>Pezizomycotina</taxon>
        <taxon>Dothideomycetes</taxon>
        <taxon>Dothideomycetidae</taxon>
        <taxon>Mycosphaerellales</taxon>
        <taxon>Mycosphaerellaceae</taxon>
        <taxon>Pseudocercospora</taxon>
    </lineage>
</organism>
<sequence length="388" mass="42174">MRLIPASLLFGAAHAARSFLDFPDTGAAEQYGTIEVAGTLPNVSTIIGLPDFQYVAEGYMNLTAYSYYRNGAAGEWSYRNNLEAFQRIRLRPRVMVQVDNIEDSLPTTILGYNFSAPFFISPCARACYANDTAELGLTRGAGAGNILYIASDFSCSTKQEIKDARVQGQVVFQQLYIDPHNDTAILEQIRQVEDLGLEAIVLTVDSAADGNRHRAERFGVGSADSAYTSITWDKYNWMRNQTKLPIVPKGIQTVEDAVIAAQQGVPALFLSNHGGRQIDGSPSTLEVALEIHEQAPWVFDEIEVWADGGVRYGADVVKLLALGVKAVGIGRPFMFSNIYGEAGVERAIEIMKREVAIDAANAGIGDLKKVNSSLIAMSAKPLPWALGS</sequence>
<evidence type="ECO:0000256" key="5">
    <source>
        <dbReference type="PIRSR" id="PIRSR000138-2"/>
    </source>
</evidence>
<feature type="domain" description="FMN hydroxy acid dehydrogenase" evidence="7">
    <location>
        <begin position="41"/>
        <end position="380"/>
    </location>
</feature>
<keyword evidence="2" id="KW-0560">Oxidoreductase</keyword>
<keyword evidence="5" id="KW-0288">FMN</keyword>
<keyword evidence="5" id="KW-0285">Flavoprotein</keyword>
<keyword evidence="6" id="KW-0732">Signal</keyword>
<reference evidence="8 9" key="1">
    <citation type="submission" date="2015-07" db="EMBL/GenBank/DDBJ databases">
        <title>Comparative genomics of the Sigatoka disease complex on banana suggests a link between parallel evolutionary changes in Pseudocercospora fijiensis and Pseudocercospora eumusae and increased virulence on the banana host.</title>
        <authorList>
            <person name="Chang T.-C."/>
            <person name="Salvucci A."/>
            <person name="Crous P.W."/>
            <person name="Stergiopoulos I."/>
        </authorList>
    </citation>
    <scope>NUCLEOTIDE SEQUENCE [LARGE SCALE GENOMIC DNA]</scope>
    <source>
        <strain evidence="8 9">CBS 114824</strain>
    </source>
</reference>
<dbReference type="GO" id="GO:0010181">
    <property type="term" value="F:FMN binding"/>
    <property type="evidence" value="ECO:0007669"/>
    <property type="project" value="InterPro"/>
</dbReference>
<feature type="binding site" evidence="5">
    <location>
        <position position="276"/>
    </location>
    <ligand>
        <name>glyoxylate</name>
        <dbReference type="ChEBI" id="CHEBI:36655"/>
    </ligand>
</feature>
<evidence type="ECO:0000256" key="1">
    <source>
        <dbReference type="ARBA" id="ARBA00001917"/>
    </source>
</evidence>
<name>A0A139HTK9_9PEZI</name>
<feature type="binding site" evidence="5">
    <location>
        <position position="174"/>
    </location>
    <ligand>
        <name>FMN</name>
        <dbReference type="ChEBI" id="CHEBI:58210"/>
    </ligand>
</feature>
<feature type="binding site" evidence="5">
    <location>
        <begin position="307"/>
        <end position="311"/>
    </location>
    <ligand>
        <name>FMN</name>
        <dbReference type="ChEBI" id="CHEBI:58210"/>
    </ligand>
</feature>
<feature type="active site" description="Proton acceptor" evidence="4">
    <location>
        <position position="273"/>
    </location>
</feature>
<evidence type="ECO:0000256" key="2">
    <source>
        <dbReference type="ARBA" id="ARBA00023002"/>
    </source>
</evidence>
<dbReference type="InterPro" id="IPR037396">
    <property type="entry name" value="FMN_HAD"/>
</dbReference>
<feature type="binding site" evidence="5">
    <location>
        <position position="151"/>
    </location>
    <ligand>
        <name>FMN</name>
        <dbReference type="ChEBI" id="CHEBI:58210"/>
    </ligand>
</feature>
<dbReference type="PROSITE" id="PS51349">
    <property type="entry name" value="FMN_HYDROXY_ACID_DH_2"/>
    <property type="match status" value="1"/>
</dbReference>
<evidence type="ECO:0000259" key="7">
    <source>
        <dbReference type="PROSITE" id="PS51349"/>
    </source>
</evidence>
<protein>
    <recommendedName>
        <fullName evidence="7">FMN hydroxy acid dehydrogenase domain-containing protein</fullName>
    </recommendedName>
</protein>
<dbReference type="PANTHER" id="PTHR10578:SF140">
    <property type="entry name" value="FMN HYDROXY ACID DEHYDROGENASE DOMAIN-CONTAINING PROTEIN"/>
    <property type="match status" value="1"/>
</dbReference>
<feature type="binding site" evidence="5">
    <location>
        <position position="212"/>
    </location>
    <ligand>
        <name>glyoxylate</name>
        <dbReference type="ChEBI" id="CHEBI:36655"/>
    </ligand>
</feature>
<feature type="binding site" evidence="5">
    <location>
        <begin position="122"/>
        <end position="124"/>
    </location>
    <ligand>
        <name>FMN</name>
        <dbReference type="ChEBI" id="CHEBI:58210"/>
    </ligand>
</feature>
<comment type="similarity">
    <text evidence="3">Belongs to the FMN-dependent alpha-hydroxy acid dehydrogenase family.</text>
</comment>
<evidence type="ECO:0000256" key="6">
    <source>
        <dbReference type="SAM" id="SignalP"/>
    </source>
</evidence>
<dbReference type="InterPro" id="IPR012133">
    <property type="entry name" value="Alpha-hydoxy_acid_DH_FMN"/>
</dbReference>
<dbReference type="PIRSF" id="PIRSF000138">
    <property type="entry name" value="Al-hdrx_acd_dh"/>
    <property type="match status" value="1"/>
</dbReference>
<dbReference type="Proteomes" id="UP000070133">
    <property type="component" value="Unassembled WGS sequence"/>
</dbReference>
<feature type="binding site" evidence="5">
    <location>
        <position position="249"/>
    </location>
    <ligand>
        <name>FMN</name>
        <dbReference type="ChEBI" id="CHEBI:58210"/>
    </ligand>
</feature>
<comment type="caution">
    <text evidence="8">The sequence shown here is derived from an EMBL/GenBank/DDBJ whole genome shotgun (WGS) entry which is preliminary data.</text>
</comment>
<evidence type="ECO:0000313" key="9">
    <source>
        <dbReference type="Proteomes" id="UP000070133"/>
    </source>
</evidence>
<feature type="binding site" evidence="5">
    <location>
        <position position="67"/>
    </location>
    <ligand>
        <name>glyoxylate</name>
        <dbReference type="ChEBI" id="CHEBI:36655"/>
    </ligand>
</feature>
<dbReference type="Gene3D" id="3.20.20.70">
    <property type="entry name" value="Aldolase class I"/>
    <property type="match status" value="2"/>
</dbReference>
<feature type="binding site" evidence="5">
    <location>
        <position position="176"/>
    </location>
    <ligand>
        <name>glyoxylate</name>
        <dbReference type="ChEBI" id="CHEBI:36655"/>
    </ligand>
</feature>
<keyword evidence="9" id="KW-1185">Reference proteome</keyword>
<feature type="binding site" evidence="5">
    <location>
        <position position="203"/>
    </location>
    <ligand>
        <name>FMN</name>
        <dbReference type="ChEBI" id="CHEBI:58210"/>
    </ligand>
</feature>
<dbReference type="GO" id="GO:0016491">
    <property type="term" value="F:oxidoreductase activity"/>
    <property type="evidence" value="ECO:0007669"/>
    <property type="project" value="UniProtKB-KW"/>
</dbReference>